<dbReference type="PANTHER" id="PTHR13799">
    <property type="entry name" value="NGG1 INTERACTING FACTOR 3"/>
    <property type="match status" value="1"/>
</dbReference>
<dbReference type="NCBIfam" id="TIGR00486">
    <property type="entry name" value="YbgI_SA1388"/>
    <property type="match status" value="1"/>
</dbReference>
<protein>
    <submittedName>
        <fullName evidence="3">Nif3-like dinuclear metal center hexameric protein</fullName>
    </submittedName>
</protein>
<proteinExistence type="inferred from homology"/>
<dbReference type="InterPro" id="IPR036069">
    <property type="entry name" value="DUF34/NIF3_sf"/>
</dbReference>
<gene>
    <name evidence="3" type="ORF">ACFL27_18580</name>
</gene>
<evidence type="ECO:0000313" key="4">
    <source>
        <dbReference type="Proteomes" id="UP001594351"/>
    </source>
</evidence>
<reference evidence="3 4" key="1">
    <citation type="submission" date="2024-09" db="EMBL/GenBank/DDBJ databases">
        <title>Laminarin stimulates single cell rates of sulfate reduction while oxygen inhibits transcriptomic activity in coastal marine sediment.</title>
        <authorList>
            <person name="Lindsay M."/>
            <person name="Orcutt B."/>
            <person name="Emerson D."/>
            <person name="Stepanauskas R."/>
            <person name="D'Angelo T."/>
        </authorList>
    </citation>
    <scope>NUCLEOTIDE SEQUENCE [LARGE SCALE GENOMIC DNA]</scope>
    <source>
        <strain evidence="3">SAG AM-311-K15</strain>
    </source>
</reference>
<dbReference type="Gene3D" id="3.40.1390.30">
    <property type="entry name" value="NIF3 (NGG1p interacting factor 3)-like"/>
    <property type="match status" value="2"/>
</dbReference>
<name>A0ABV6Z172_UNCC1</name>
<evidence type="ECO:0000256" key="1">
    <source>
        <dbReference type="ARBA" id="ARBA00006964"/>
    </source>
</evidence>
<dbReference type="Pfam" id="PF01784">
    <property type="entry name" value="DUF34_NIF3"/>
    <property type="match status" value="1"/>
</dbReference>
<dbReference type="InterPro" id="IPR002678">
    <property type="entry name" value="DUF34/NIF3"/>
</dbReference>
<dbReference type="EMBL" id="JBHPBY010000281">
    <property type="protein sequence ID" value="MFC1852206.1"/>
    <property type="molecule type" value="Genomic_DNA"/>
</dbReference>
<accession>A0ABV6Z172</accession>
<comment type="similarity">
    <text evidence="1">Belongs to the GTP cyclohydrolase I type 2/NIF3 family.</text>
</comment>
<keyword evidence="4" id="KW-1185">Reference proteome</keyword>
<evidence type="ECO:0000313" key="3">
    <source>
        <dbReference type="EMBL" id="MFC1852206.1"/>
    </source>
</evidence>
<keyword evidence="2" id="KW-0479">Metal-binding</keyword>
<evidence type="ECO:0000256" key="2">
    <source>
        <dbReference type="ARBA" id="ARBA00022723"/>
    </source>
</evidence>
<organism evidence="3 4">
    <name type="scientific">candidate division CSSED10-310 bacterium</name>
    <dbReference type="NCBI Taxonomy" id="2855610"/>
    <lineage>
        <taxon>Bacteria</taxon>
        <taxon>Bacteria division CSSED10-310</taxon>
    </lineage>
</organism>
<dbReference type="PANTHER" id="PTHR13799:SF14">
    <property type="entry name" value="GTP CYCLOHYDROLASE 1 TYPE 2 HOMOLOG"/>
    <property type="match status" value="1"/>
</dbReference>
<sequence>MAVQRDTIIEYLAQFLAVENFVDYCINGLQVEGKERVSSIVTGVSANKSLFLQARESSADMIIVHHGLFWKRDPIPMALVGVLRARLAVLIKNDINLCAYHLPLDAHPAVGNNHHLCQTLGVTTRTSFDVGFIGNFEKSTPLEEIIKIVTTAVHPQPTTFLFGPQNSTRIAIISGSPDSTTLVEAVQQGADTFLCGGIQEQTVYLAQELAVNYINAGHYNTEMFGIKALGEHISQKFLIPHRFIDVPNPI</sequence>
<dbReference type="Proteomes" id="UP001594351">
    <property type="component" value="Unassembled WGS sequence"/>
</dbReference>
<dbReference type="SUPFAM" id="SSF102705">
    <property type="entry name" value="NIF3 (NGG1p interacting factor 3)-like"/>
    <property type="match status" value="1"/>
</dbReference>
<comment type="caution">
    <text evidence="3">The sequence shown here is derived from an EMBL/GenBank/DDBJ whole genome shotgun (WGS) entry which is preliminary data.</text>
</comment>